<protein>
    <submittedName>
        <fullName evidence="1">Uncharacterized protein</fullName>
    </submittedName>
</protein>
<dbReference type="EMBL" id="LAZR01029832">
    <property type="protein sequence ID" value="KKL58420.1"/>
    <property type="molecule type" value="Genomic_DNA"/>
</dbReference>
<dbReference type="AlphaFoldDB" id="A0A0F9FMB0"/>
<gene>
    <name evidence="1" type="ORF">LCGC14_2225590</name>
</gene>
<accession>A0A0F9FMB0</accession>
<comment type="caution">
    <text evidence="1">The sequence shown here is derived from an EMBL/GenBank/DDBJ whole genome shotgun (WGS) entry which is preliminary data.</text>
</comment>
<organism evidence="1">
    <name type="scientific">marine sediment metagenome</name>
    <dbReference type="NCBI Taxonomy" id="412755"/>
    <lineage>
        <taxon>unclassified sequences</taxon>
        <taxon>metagenomes</taxon>
        <taxon>ecological metagenomes</taxon>
    </lineage>
</organism>
<sequence length="97" mass="10686">MTSYAANASRLANSDKIIARLRELNAPAVVRVQSTKEAKLKVLEKIYSHEPDSDTITGMVVTRAIAEHNKMAGDYAPEKHAVLGDIEITIKHEDKEA</sequence>
<name>A0A0F9FMB0_9ZZZZ</name>
<evidence type="ECO:0000313" key="1">
    <source>
        <dbReference type="EMBL" id="KKL58420.1"/>
    </source>
</evidence>
<proteinExistence type="predicted"/>
<reference evidence="1" key="1">
    <citation type="journal article" date="2015" name="Nature">
        <title>Complex archaea that bridge the gap between prokaryotes and eukaryotes.</title>
        <authorList>
            <person name="Spang A."/>
            <person name="Saw J.H."/>
            <person name="Jorgensen S.L."/>
            <person name="Zaremba-Niedzwiedzka K."/>
            <person name="Martijn J."/>
            <person name="Lind A.E."/>
            <person name="van Eijk R."/>
            <person name="Schleper C."/>
            <person name="Guy L."/>
            <person name="Ettema T.J."/>
        </authorList>
    </citation>
    <scope>NUCLEOTIDE SEQUENCE</scope>
</reference>